<dbReference type="OrthoDB" id="9804023at2"/>
<evidence type="ECO:0000313" key="2">
    <source>
        <dbReference type="EMBL" id="EGD60105.1"/>
    </source>
</evidence>
<evidence type="ECO:0000259" key="1">
    <source>
        <dbReference type="SMART" id="SM00460"/>
    </source>
</evidence>
<dbReference type="STRING" id="983920.Y88_1979"/>
<keyword evidence="3" id="KW-1185">Reference proteome</keyword>
<dbReference type="EMBL" id="AEWJ01000023">
    <property type="protein sequence ID" value="EGD60105.1"/>
    <property type="molecule type" value="Genomic_DNA"/>
</dbReference>
<dbReference type="InterPro" id="IPR018667">
    <property type="entry name" value="DUF2126"/>
</dbReference>
<dbReference type="SUPFAM" id="SSF54001">
    <property type="entry name" value="Cysteine proteinases"/>
    <property type="match status" value="1"/>
</dbReference>
<dbReference type="InterPro" id="IPR002931">
    <property type="entry name" value="Transglutaminase-like"/>
</dbReference>
<feature type="domain" description="Transglutaminase-like" evidence="1">
    <location>
        <begin position="215"/>
        <end position="291"/>
    </location>
</feature>
<dbReference type="Pfam" id="PF08379">
    <property type="entry name" value="Bact_transglu_N"/>
    <property type="match status" value="1"/>
</dbReference>
<dbReference type="Proteomes" id="UP000004728">
    <property type="component" value="Unassembled WGS sequence"/>
</dbReference>
<dbReference type="InterPro" id="IPR038765">
    <property type="entry name" value="Papain-like_cys_pep_sf"/>
</dbReference>
<reference evidence="2 3" key="1">
    <citation type="journal article" date="2012" name="J. Bacteriol.">
        <title>Draft Genome Sequence of Novosphingobium nitrogenifigens Y88T.</title>
        <authorList>
            <person name="Strabala T.J."/>
            <person name="Macdonald L."/>
            <person name="Liu V."/>
            <person name="Smit A.M."/>
        </authorList>
    </citation>
    <scope>NUCLEOTIDE SEQUENCE [LARGE SCALE GENOMIC DNA]</scope>
    <source>
        <strain evidence="2 3">DSM 19370</strain>
    </source>
</reference>
<dbReference type="InterPro" id="IPR013589">
    <property type="entry name" value="Bac_transglu_N"/>
</dbReference>
<evidence type="ECO:0000313" key="3">
    <source>
        <dbReference type="Proteomes" id="UP000004728"/>
    </source>
</evidence>
<dbReference type="Pfam" id="PF09899">
    <property type="entry name" value="DUF2126"/>
    <property type="match status" value="1"/>
</dbReference>
<accession>F1Z5J5</accession>
<dbReference type="Pfam" id="PF01841">
    <property type="entry name" value="Transglut_core"/>
    <property type="match status" value="1"/>
</dbReference>
<dbReference type="HOGENOM" id="CLU_008973_4_0_5"/>
<protein>
    <recommendedName>
        <fullName evidence="1">Transglutaminase-like domain-containing protein</fullName>
    </recommendedName>
</protein>
<sequence length="1169" mass="131096">MSEPGGARKIGFGMQSDRFGIVSRIVADRLWLLRRTIKSRTLVAMIKAGLHHLTRYTYTKPVRLGPQVIRLRPAPHSRTAVPNYSLKISPANHFINWQQDPLGNWLARIVFPDPIDHFAIEVDLLAELAVINPFDFFVEEYAETYPFTYDEALASDLTAYFEVEDQGPLFEELYQRFKDHEGRTIDFLVAINQAVNEAVGYVIRLEAGVQTPEETLEIGSGSCRDSAWLLVQLLRRLGFATRFVSGYSIQLTPDVAAVEGPRGVSQDVCDLHAWTEVYVPGAGWLGLDATWGLFAGEGHIPLCATPHYRTAAPIEGVVLEQVHADFHFEMQVSRIAEAVRITKPFTETRWETLMALGDKVDDDLAAGDVRLTIGGEPTFIRDGDFEAPEWNSEAVGPTKAVFADRLIRKLRDRFAPGSLLHHGQGKWYPGESLPRWGYSIYWRKDGVPVWNDARLIADSVMPEAVPERTVDAGDAEKFLKETALMLGVDDDFAQPVFEDAVEWIVREAQLPENTEPTDPQLENPEERARFMRTFQRGLTKPAGFVLPIQRWWQAAARQPIRKWRSERWKVRRGVLYAVPGDSALGYRLPLGSLPFVPASDYPYIHARDTAEPRDPLPDVRAQVIERGFQVRDSGVPFQRAVPVETPHATPADQGYVQQVPIEGAVRTAITVEPRGDHLCVFIPPVETLEDYLDLVASVEQVAEDTKLPVRIEGYPPPPDPRLTVLKVTPDPGVIEVNIQPAASWRETAEITETLYECAREIGLTADKFMVDGRATGTGGGNHIVLGGPTLLDSPFIRRPDLLKSFVIYWQRHPSLSYLFSGLFIGPTCQAPRIDEARHDGLYELEIALAQVPHPDQQQPPAWIVDRLFRNLLVDVTGNTHRTEICIDKLFSPDGPTGRLGLVEFRGFEMPPEPRMSLAQQLLLRALCAWFWRQPVDGPLVRWGTQLHDRFMLPHFVWSDFLDVLGDLRQAGYDFDPVWFEAQRQFRFPVHGAVEGGGVQLEISHALEPWNVLGETGAIGGTVRYVDSSTERLQVRATGLVAGRHIIACNGRRVPLTPTGTHGEAVGGVRYKAWWPVNCLHPQMPPHAPLTFDIIDSWSGRSLGGCVYHVAHPGGRSYDTVPVNSYEAEARRMARFQAYGHTPGWLAVPPRELPGEFPMTLDLRRPSWLA</sequence>
<comment type="caution">
    <text evidence="2">The sequence shown here is derived from an EMBL/GenBank/DDBJ whole genome shotgun (WGS) entry which is preliminary data.</text>
</comment>
<dbReference type="PANTHER" id="PTHR33490">
    <property type="entry name" value="BLR5614 PROTEIN-RELATED"/>
    <property type="match status" value="1"/>
</dbReference>
<dbReference type="eggNOG" id="COG1305">
    <property type="taxonomic scope" value="Bacteria"/>
</dbReference>
<dbReference type="AlphaFoldDB" id="F1Z5J5"/>
<dbReference type="SMART" id="SM00460">
    <property type="entry name" value="TGc"/>
    <property type="match status" value="1"/>
</dbReference>
<dbReference type="eggNOG" id="COG4196">
    <property type="taxonomic scope" value="Bacteria"/>
</dbReference>
<gene>
    <name evidence="2" type="ORF">Y88_1979</name>
</gene>
<dbReference type="PANTHER" id="PTHR33490:SF1">
    <property type="entry name" value="SLL1233 PROTEIN"/>
    <property type="match status" value="1"/>
</dbReference>
<name>F1Z5J5_9SPHN</name>
<proteinExistence type="predicted"/>
<dbReference type="Gene3D" id="3.10.620.30">
    <property type="match status" value="1"/>
</dbReference>
<dbReference type="InParanoid" id="F1Z5J5"/>
<organism evidence="2 3">
    <name type="scientific">Novosphingobium nitrogenifigens DSM 19370</name>
    <dbReference type="NCBI Taxonomy" id="983920"/>
    <lineage>
        <taxon>Bacteria</taxon>
        <taxon>Pseudomonadati</taxon>
        <taxon>Pseudomonadota</taxon>
        <taxon>Alphaproteobacteria</taxon>
        <taxon>Sphingomonadales</taxon>
        <taxon>Sphingomonadaceae</taxon>
        <taxon>Novosphingobium</taxon>
    </lineage>
</organism>